<dbReference type="NCBIfam" id="TIGR00099">
    <property type="entry name" value="Cof-subfamily"/>
    <property type="match status" value="1"/>
</dbReference>
<dbReference type="SFLD" id="SFLDG01140">
    <property type="entry name" value="C2.B:_Phosphomannomutase_and_P"/>
    <property type="match status" value="1"/>
</dbReference>
<gene>
    <name evidence="1" type="ORF">VI08_12210</name>
</gene>
<dbReference type="RefSeq" id="WP_045829861.1">
    <property type="nucleotide sequence ID" value="NZ_JZRB01000025.1"/>
</dbReference>
<sequence length="282" mass="30684">MDMARHPTVELLAIDMDGTLLDPGHKITPRVKDAVHAAMALGVKLVLASGRPITGLLPYLDELGIHGADDYCIAYNGAVVQNIGTGENVVEFTLDVSDYRYCAAVARELGVHFHGLGNNRMYTPDRDISPFSVADSHITRAPLSYRTLDDIEPGIRFPKLMMIDEQSRLDAAIKRLPPEIFDRFSVLKSSPTFLDIFDKRAGKGPSLATLASRLGIPRENVMALGDHENDIAMLEFAGTGVAMGNAIPEVKAAARFETTTNAEGGVADAIERFILDRKNVHS</sequence>
<dbReference type="InterPro" id="IPR000150">
    <property type="entry name" value="Cof"/>
</dbReference>
<dbReference type="Gene3D" id="3.40.50.1000">
    <property type="entry name" value="HAD superfamily/HAD-like"/>
    <property type="match status" value="1"/>
</dbReference>
<dbReference type="InterPro" id="IPR023214">
    <property type="entry name" value="HAD_sf"/>
</dbReference>
<dbReference type="Pfam" id="PF08282">
    <property type="entry name" value="Hydrolase_3"/>
    <property type="match status" value="1"/>
</dbReference>
<dbReference type="NCBIfam" id="TIGR01484">
    <property type="entry name" value="HAD-SF-IIB"/>
    <property type="match status" value="1"/>
</dbReference>
<dbReference type="OrthoDB" id="9781413at2"/>
<dbReference type="AlphaFoldDB" id="A0A0F3KMT9"/>
<evidence type="ECO:0000313" key="1">
    <source>
        <dbReference type="EMBL" id="KJV32496.1"/>
    </source>
</evidence>
<dbReference type="CDD" id="cd07516">
    <property type="entry name" value="HAD_Pase"/>
    <property type="match status" value="1"/>
</dbReference>
<protein>
    <submittedName>
        <fullName evidence="1">Sugar phosphatase</fullName>
    </submittedName>
</protein>
<dbReference type="Proteomes" id="UP000033651">
    <property type="component" value="Unassembled WGS sequence"/>
</dbReference>
<keyword evidence="2" id="KW-1185">Reference proteome</keyword>
<reference evidence="1 2" key="1">
    <citation type="submission" date="2015-03" db="EMBL/GenBank/DDBJ databases">
        <title>Draft genome sequence of Luteibacter yeojuensis strain SU11.</title>
        <authorList>
            <person name="Sulaiman J."/>
            <person name="Priya K."/>
            <person name="Chan K.-G."/>
        </authorList>
    </citation>
    <scope>NUCLEOTIDE SEQUENCE [LARGE SCALE GENOMIC DNA]</scope>
    <source>
        <strain evidence="1 2">SU11</strain>
    </source>
</reference>
<proteinExistence type="predicted"/>
<dbReference type="SUPFAM" id="SSF56784">
    <property type="entry name" value="HAD-like"/>
    <property type="match status" value="1"/>
</dbReference>
<dbReference type="Gene3D" id="3.30.1240.10">
    <property type="match status" value="1"/>
</dbReference>
<organism evidence="1 2">
    <name type="scientific">Luteibacter yeojuensis</name>
    <dbReference type="NCBI Taxonomy" id="345309"/>
    <lineage>
        <taxon>Bacteria</taxon>
        <taxon>Pseudomonadati</taxon>
        <taxon>Pseudomonadota</taxon>
        <taxon>Gammaproteobacteria</taxon>
        <taxon>Lysobacterales</taxon>
        <taxon>Rhodanobacteraceae</taxon>
        <taxon>Luteibacter</taxon>
    </lineage>
</organism>
<name>A0A0F3KMT9_9GAMM</name>
<dbReference type="PANTHER" id="PTHR10000">
    <property type="entry name" value="PHOSPHOSERINE PHOSPHATASE"/>
    <property type="match status" value="1"/>
</dbReference>
<dbReference type="SFLD" id="SFLDG01144">
    <property type="entry name" value="C2.B.4:_PGP_Like"/>
    <property type="match status" value="1"/>
</dbReference>
<dbReference type="GO" id="GO:0000287">
    <property type="term" value="F:magnesium ion binding"/>
    <property type="evidence" value="ECO:0007669"/>
    <property type="project" value="TreeGrafter"/>
</dbReference>
<dbReference type="InterPro" id="IPR036412">
    <property type="entry name" value="HAD-like_sf"/>
</dbReference>
<accession>A0A0F3KMT9</accession>
<dbReference type="NCBIfam" id="NF007806">
    <property type="entry name" value="PRK10513.1"/>
    <property type="match status" value="1"/>
</dbReference>
<dbReference type="SFLD" id="SFLDS00003">
    <property type="entry name" value="Haloacid_Dehalogenase"/>
    <property type="match status" value="1"/>
</dbReference>
<dbReference type="GO" id="GO:0016791">
    <property type="term" value="F:phosphatase activity"/>
    <property type="evidence" value="ECO:0007669"/>
    <property type="project" value="TreeGrafter"/>
</dbReference>
<dbReference type="PATRIC" id="fig|345309.4.peg.1785"/>
<dbReference type="InterPro" id="IPR006379">
    <property type="entry name" value="HAD-SF_hydro_IIB"/>
</dbReference>
<evidence type="ECO:0000313" key="2">
    <source>
        <dbReference type="Proteomes" id="UP000033651"/>
    </source>
</evidence>
<dbReference type="PANTHER" id="PTHR10000:SF8">
    <property type="entry name" value="HAD SUPERFAMILY HYDROLASE-LIKE, TYPE 3"/>
    <property type="match status" value="1"/>
</dbReference>
<dbReference type="GO" id="GO:0005829">
    <property type="term" value="C:cytosol"/>
    <property type="evidence" value="ECO:0007669"/>
    <property type="project" value="TreeGrafter"/>
</dbReference>
<dbReference type="EMBL" id="JZRB01000025">
    <property type="protein sequence ID" value="KJV32496.1"/>
    <property type="molecule type" value="Genomic_DNA"/>
</dbReference>
<comment type="caution">
    <text evidence="1">The sequence shown here is derived from an EMBL/GenBank/DDBJ whole genome shotgun (WGS) entry which is preliminary data.</text>
</comment>